<evidence type="ECO:0000256" key="7">
    <source>
        <dbReference type="ARBA" id="ARBA00023065"/>
    </source>
</evidence>
<dbReference type="PANTHER" id="PTHR43298:SF2">
    <property type="entry name" value="FMN_FAD EXPORTER YEEO-RELATED"/>
    <property type="match status" value="1"/>
</dbReference>
<evidence type="ECO:0000256" key="4">
    <source>
        <dbReference type="ARBA" id="ARBA00022475"/>
    </source>
</evidence>
<feature type="transmembrane region" description="Helical" evidence="10">
    <location>
        <begin position="146"/>
        <end position="168"/>
    </location>
</feature>
<organism evidence="11 12">
    <name type="scientific">Halodesulfurarchaeum formicicum</name>
    <dbReference type="NCBI Taxonomy" id="1873524"/>
    <lineage>
        <taxon>Archaea</taxon>
        <taxon>Methanobacteriati</taxon>
        <taxon>Methanobacteriota</taxon>
        <taxon>Stenosarchaea group</taxon>
        <taxon>Halobacteria</taxon>
        <taxon>Halobacteriales</taxon>
        <taxon>Halobacteriaceae</taxon>
        <taxon>Halodesulfurarchaeum</taxon>
    </lineage>
</organism>
<feature type="transmembrane region" description="Helical" evidence="10">
    <location>
        <begin position="367"/>
        <end position="385"/>
    </location>
</feature>
<keyword evidence="3" id="KW-0050">Antiport</keyword>
<comment type="subcellular location">
    <subcellularLocation>
        <location evidence="1">Cell membrane</location>
        <topology evidence="1">Multi-pass membrane protein</topology>
    </subcellularLocation>
</comment>
<dbReference type="GO" id="GO:0042910">
    <property type="term" value="F:xenobiotic transmembrane transporter activity"/>
    <property type="evidence" value="ECO:0007669"/>
    <property type="project" value="InterPro"/>
</dbReference>
<dbReference type="PATRIC" id="fig|1855411.3.peg.433"/>
<dbReference type="PANTHER" id="PTHR43298">
    <property type="entry name" value="MULTIDRUG RESISTANCE PROTEIN NORM-RELATED"/>
    <property type="match status" value="1"/>
</dbReference>
<proteinExistence type="predicted"/>
<feature type="transmembrane region" description="Helical" evidence="10">
    <location>
        <begin position="108"/>
        <end position="126"/>
    </location>
</feature>
<evidence type="ECO:0000313" key="11">
    <source>
        <dbReference type="EMBL" id="AOW79635.1"/>
    </source>
</evidence>
<dbReference type="Pfam" id="PF01554">
    <property type="entry name" value="MatE"/>
    <property type="match status" value="2"/>
</dbReference>
<dbReference type="InterPro" id="IPR048279">
    <property type="entry name" value="MdtK-like"/>
</dbReference>
<dbReference type="GO" id="GO:0015297">
    <property type="term" value="F:antiporter activity"/>
    <property type="evidence" value="ECO:0007669"/>
    <property type="project" value="UniProtKB-KW"/>
</dbReference>
<feature type="transmembrane region" description="Helical" evidence="10">
    <location>
        <begin position="406"/>
        <end position="425"/>
    </location>
</feature>
<dbReference type="AlphaFoldDB" id="A0A1D8S2Q7"/>
<dbReference type="CDD" id="cd13137">
    <property type="entry name" value="MATE_NorM_like"/>
    <property type="match status" value="1"/>
</dbReference>
<feature type="transmembrane region" description="Helical" evidence="10">
    <location>
        <begin position="431"/>
        <end position="451"/>
    </location>
</feature>
<keyword evidence="7" id="KW-0406">Ion transport</keyword>
<keyword evidence="4" id="KW-1003">Cell membrane</keyword>
<feature type="transmembrane region" description="Helical" evidence="10">
    <location>
        <begin position="205"/>
        <end position="225"/>
    </location>
</feature>
<gene>
    <name evidence="11" type="ORF">HTSR_0435</name>
</gene>
<feature type="transmembrane region" description="Helical" evidence="10">
    <location>
        <begin position="177"/>
        <end position="199"/>
    </location>
</feature>
<accession>A0A1D8S2Q7</accession>
<dbReference type="GeneID" id="29828446"/>
<evidence type="ECO:0000256" key="10">
    <source>
        <dbReference type="SAM" id="Phobius"/>
    </source>
</evidence>
<dbReference type="PIRSF" id="PIRSF006603">
    <property type="entry name" value="DinF"/>
    <property type="match status" value="1"/>
</dbReference>
<keyword evidence="6 10" id="KW-1133">Transmembrane helix</keyword>
<keyword evidence="8 10" id="KW-0472">Membrane</keyword>
<evidence type="ECO:0000256" key="3">
    <source>
        <dbReference type="ARBA" id="ARBA00022449"/>
    </source>
</evidence>
<dbReference type="EMBL" id="CP016070">
    <property type="protein sequence ID" value="AOW79635.1"/>
    <property type="molecule type" value="Genomic_DNA"/>
</dbReference>
<dbReference type="NCBIfam" id="TIGR00797">
    <property type="entry name" value="matE"/>
    <property type="match status" value="1"/>
</dbReference>
<evidence type="ECO:0000256" key="2">
    <source>
        <dbReference type="ARBA" id="ARBA00022448"/>
    </source>
</evidence>
<dbReference type="Proteomes" id="UP000185608">
    <property type="component" value="Chromosome"/>
</dbReference>
<keyword evidence="5 10" id="KW-0812">Transmembrane</keyword>
<evidence type="ECO:0000256" key="9">
    <source>
        <dbReference type="ARBA" id="ARBA00031636"/>
    </source>
</evidence>
<dbReference type="GO" id="GO:0006811">
    <property type="term" value="P:monoatomic ion transport"/>
    <property type="evidence" value="ECO:0007669"/>
    <property type="project" value="UniProtKB-KW"/>
</dbReference>
<evidence type="ECO:0000256" key="5">
    <source>
        <dbReference type="ARBA" id="ARBA00022692"/>
    </source>
</evidence>
<feature type="transmembrane region" description="Helical" evidence="10">
    <location>
        <begin position="69"/>
        <end position="88"/>
    </location>
</feature>
<dbReference type="GO" id="GO:0005886">
    <property type="term" value="C:plasma membrane"/>
    <property type="evidence" value="ECO:0007669"/>
    <property type="project" value="UniProtKB-SubCell"/>
</dbReference>
<evidence type="ECO:0000256" key="6">
    <source>
        <dbReference type="ARBA" id="ARBA00022989"/>
    </source>
</evidence>
<evidence type="ECO:0000313" key="12">
    <source>
        <dbReference type="Proteomes" id="UP000185608"/>
    </source>
</evidence>
<evidence type="ECO:0000256" key="8">
    <source>
        <dbReference type="ARBA" id="ARBA00023136"/>
    </source>
</evidence>
<dbReference type="KEGG" id="halh:HTSR_0435"/>
<evidence type="ECO:0000256" key="1">
    <source>
        <dbReference type="ARBA" id="ARBA00004651"/>
    </source>
</evidence>
<keyword evidence="2" id="KW-0813">Transport</keyword>
<protein>
    <recommendedName>
        <fullName evidence="9">Multidrug-efflux transporter</fullName>
    </recommendedName>
</protein>
<reference evidence="11 12" key="1">
    <citation type="submission" date="2016-06" db="EMBL/GenBank/DDBJ databases">
        <title>Discovery of anaerobic lithoheterotrophic haloarchaeon capable of sulfur respiration by hydrogen and formate.</title>
        <authorList>
            <person name="Sorokin D.Y."/>
            <person name="Kublanov I.V."/>
            <person name="Roman P."/>
            <person name="Sinninghe Damste J.S."/>
            <person name="Golyshin P.N."/>
            <person name="Rojo D."/>
            <person name="Ciordia S."/>
            <person name="Mena Md.C."/>
            <person name="Ferrer M."/>
            <person name="Smedile F."/>
            <person name="Messina E."/>
            <person name="La Cono V."/>
            <person name="Yakimov M.M."/>
        </authorList>
    </citation>
    <scope>NUCLEOTIDE SEQUENCE [LARGE SCALE GENOMIC DNA]</scope>
    <source>
        <strain evidence="11 12">HTSR1</strain>
    </source>
</reference>
<name>A0A1D8S2Q7_9EURY</name>
<sequence>MRALLVLIGSVLARLGLISKERAEKTVDLAWPRILTGIARMSKNAADVAMVGIALDAAAINGVGFATPYWGIAFSLGGGLAAGTIALVSQRYGAERFDQLGQAIRSSAALLIAITIPVAVTFALVPEALVSVLTDSPAEIDYGARYLRILAIGVPFASLNLIGSRALIGADDAWIPMLLRGSGAIANVLLNAVFIFGLGMGVEGAAWGSVLANVFVAASLAIGLARGGLPGVGAFPVQVNPFGRYVHLDTFRDLISIGLPVIGRNSVWTVARFPTLAFVSMFGTQVTAAYIITRRIWGVMNTPGWGFGLAASSLVGQELGQGNESTAESFGFEITRFSVATYAVAGGAIALFAEPIVMLFMGSGSDPSIAIAVPMVYVAALAIVPQGVTSTIAGALDATGDTRWPFYSRALGMFGFSIPLVYLGATTPLGIWGIYLSFFGETTVSGVINYYRFKTGKWKAISRGYRPETAGTVDD</sequence>
<feature type="transmembrane region" description="Helical" evidence="10">
    <location>
        <begin position="339"/>
        <end position="361"/>
    </location>
</feature>
<dbReference type="InterPro" id="IPR050222">
    <property type="entry name" value="MATE_MdtK"/>
</dbReference>
<dbReference type="STRING" id="1873524.HSR6_0420"/>
<dbReference type="RefSeq" id="WP_070365897.1">
    <property type="nucleotide sequence ID" value="NZ_CP016070.1"/>
</dbReference>
<dbReference type="InterPro" id="IPR002528">
    <property type="entry name" value="MATE_fam"/>
</dbReference>